<dbReference type="InterPro" id="IPR009057">
    <property type="entry name" value="Homeodomain-like_sf"/>
</dbReference>
<dbReference type="OrthoDB" id="8911656at2"/>
<dbReference type="AlphaFoldDB" id="A0A1T4PEB8"/>
<reference evidence="7" key="1">
    <citation type="submission" date="2017-02" db="EMBL/GenBank/DDBJ databases">
        <authorList>
            <person name="Varghese N."/>
            <person name="Submissions S."/>
        </authorList>
    </citation>
    <scope>NUCLEOTIDE SEQUENCE [LARGE SCALE GENOMIC DNA]</scope>
    <source>
        <strain evidence="7">ATCC 27094</strain>
    </source>
</reference>
<accession>A0A1T4PEB8</accession>
<feature type="domain" description="HTH tetR-type" evidence="5">
    <location>
        <begin position="31"/>
        <end position="90"/>
    </location>
</feature>
<keyword evidence="2 4" id="KW-0238">DNA-binding</keyword>
<proteinExistence type="predicted"/>
<dbReference type="PROSITE" id="PS50977">
    <property type="entry name" value="HTH_TETR_2"/>
    <property type="match status" value="1"/>
</dbReference>
<evidence type="ECO:0000313" key="7">
    <source>
        <dbReference type="Proteomes" id="UP000190092"/>
    </source>
</evidence>
<evidence type="ECO:0000313" key="6">
    <source>
        <dbReference type="EMBL" id="SJZ89915.1"/>
    </source>
</evidence>
<dbReference type="GO" id="GO:0003700">
    <property type="term" value="F:DNA-binding transcription factor activity"/>
    <property type="evidence" value="ECO:0007669"/>
    <property type="project" value="TreeGrafter"/>
</dbReference>
<evidence type="ECO:0000256" key="3">
    <source>
        <dbReference type="ARBA" id="ARBA00023163"/>
    </source>
</evidence>
<evidence type="ECO:0000256" key="4">
    <source>
        <dbReference type="PROSITE-ProRule" id="PRU00335"/>
    </source>
</evidence>
<protein>
    <submittedName>
        <fullName evidence="6">Transcriptional regulator, TetR family</fullName>
    </submittedName>
</protein>
<dbReference type="PANTHER" id="PTHR30055:SF238">
    <property type="entry name" value="MYCOFACTOCIN BIOSYNTHESIS TRANSCRIPTIONAL REGULATOR MFTR-RELATED"/>
    <property type="match status" value="1"/>
</dbReference>
<dbReference type="InterPro" id="IPR050109">
    <property type="entry name" value="HTH-type_TetR-like_transc_reg"/>
</dbReference>
<dbReference type="GO" id="GO:0000976">
    <property type="term" value="F:transcription cis-regulatory region binding"/>
    <property type="evidence" value="ECO:0007669"/>
    <property type="project" value="TreeGrafter"/>
</dbReference>
<organism evidence="6 7">
    <name type="scientific">Enhydrobacter aerosaccus</name>
    <dbReference type="NCBI Taxonomy" id="225324"/>
    <lineage>
        <taxon>Bacteria</taxon>
        <taxon>Pseudomonadati</taxon>
        <taxon>Pseudomonadota</taxon>
        <taxon>Alphaproteobacteria</taxon>
        <taxon>Hyphomicrobiales</taxon>
        <taxon>Enhydrobacter</taxon>
    </lineage>
</organism>
<dbReference type="InterPro" id="IPR001647">
    <property type="entry name" value="HTH_TetR"/>
</dbReference>
<dbReference type="STRING" id="225324.SAMN02745126_02772"/>
<keyword evidence="1" id="KW-0805">Transcription regulation</keyword>
<dbReference type="Gene3D" id="1.10.357.10">
    <property type="entry name" value="Tetracycline Repressor, domain 2"/>
    <property type="match status" value="1"/>
</dbReference>
<feature type="DNA-binding region" description="H-T-H motif" evidence="4">
    <location>
        <begin position="53"/>
        <end position="72"/>
    </location>
</feature>
<gene>
    <name evidence="6" type="ORF">SAMN02745126_02772</name>
</gene>
<dbReference type="SUPFAM" id="SSF46689">
    <property type="entry name" value="Homeodomain-like"/>
    <property type="match status" value="1"/>
</dbReference>
<dbReference type="EMBL" id="FUWJ01000002">
    <property type="protein sequence ID" value="SJZ89915.1"/>
    <property type="molecule type" value="Genomic_DNA"/>
</dbReference>
<keyword evidence="3" id="KW-0804">Transcription</keyword>
<dbReference type="Proteomes" id="UP000190092">
    <property type="component" value="Unassembled WGS sequence"/>
</dbReference>
<sequence>MSEAAVMPRGNAVAVEVNELVRTDGRNRRAAATRRKIIEAAKAMIEETSEAPTVVGVARRADVSVRSVFQHFGDVESLFVTVADSMSKEIPVAAPPPADQPQEARIDALVEGLIQMFDKAVPLRVAAGQFVHHPALLERGLALRQQLRDATMEVFAPEFAVLSETAREELADAIGAALSLDAWIVLRRRDGLSLERAAAVWRLTLRALLAHGLGTAKQ</sequence>
<evidence type="ECO:0000256" key="2">
    <source>
        <dbReference type="ARBA" id="ARBA00023125"/>
    </source>
</evidence>
<dbReference type="PANTHER" id="PTHR30055">
    <property type="entry name" value="HTH-TYPE TRANSCRIPTIONAL REGULATOR RUTR"/>
    <property type="match status" value="1"/>
</dbReference>
<evidence type="ECO:0000256" key="1">
    <source>
        <dbReference type="ARBA" id="ARBA00023015"/>
    </source>
</evidence>
<dbReference type="RefSeq" id="WP_085934418.1">
    <property type="nucleotide sequence ID" value="NZ_FUWJ01000002.1"/>
</dbReference>
<keyword evidence="7" id="KW-1185">Reference proteome</keyword>
<evidence type="ECO:0000259" key="5">
    <source>
        <dbReference type="PROSITE" id="PS50977"/>
    </source>
</evidence>
<name>A0A1T4PEB8_9HYPH</name>